<gene>
    <name evidence="1" type="ORF">EV652_114240</name>
</gene>
<proteinExistence type="predicted"/>
<dbReference type="Proteomes" id="UP000294508">
    <property type="component" value="Unassembled WGS sequence"/>
</dbReference>
<dbReference type="RefSeq" id="WP_132213501.1">
    <property type="nucleotide sequence ID" value="NZ_SLWN01000014.1"/>
</dbReference>
<protein>
    <submittedName>
        <fullName evidence="1">Uncharacterized protein</fullName>
    </submittedName>
</protein>
<evidence type="ECO:0000313" key="1">
    <source>
        <dbReference type="EMBL" id="TCO19259.1"/>
    </source>
</evidence>
<evidence type="ECO:0000313" key="2">
    <source>
        <dbReference type="Proteomes" id="UP000294508"/>
    </source>
</evidence>
<accession>A0A4R2H2M5</accession>
<dbReference type="AlphaFoldDB" id="A0A4R2H2M5"/>
<comment type="caution">
    <text evidence="1">The sequence shown here is derived from an EMBL/GenBank/DDBJ whole genome shotgun (WGS) entry which is preliminary data.</text>
</comment>
<name>A0A4R2H2M5_9ACTN</name>
<organism evidence="1 2">
    <name type="scientific">Kribbella steppae</name>
    <dbReference type="NCBI Taxonomy" id="2512223"/>
    <lineage>
        <taxon>Bacteria</taxon>
        <taxon>Bacillati</taxon>
        <taxon>Actinomycetota</taxon>
        <taxon>Actinomycetes</taxon>
        <taxon>Propionibacteriales</taxon>
        <taxon>Kribbellaceae</taxon>
        <taxon>Kribbella</taxon>
    </lineage>
</organism>
<keyword evidence="2" id="KW-1185">Reference proteome</keyword>
<sequence length="101" mass="11364">MLRAELAFSVGCLNLHDREGSRLARDILRALVEHGVRIVFVTHLFDLAHSLYDEAAESTLFLRAERLADGSRTFRLTTGEPQLSSHGEDIYHRVFGGVRSL</sequence>
<reference evidence="1 2" key="1">
    <citation type="journal article" date="2015" name="Stand. Genomic Sci.">
        <title>Genomic Encyclopedia of Bacterial and Archaeal Type Strains, Phase III: the genomes of soil and plant-associated and newly described type strains.</title>
        <authorList>
            <person name="Whitman W.B."/>
            <person name="Woyke T."/>
            <person name="Klenk H.P."/>
            <person name="Zhou Y."/>
            <person name="Lilburn T.G."/>
            <person name="Beck B.J."/>
            <person name="De Vos P."/>
            <person name="Vandamme P."/>
            <person name="Eisen J.A."/>
            <person name="Garrity G."/>
            <person name="Hugenholtz P."/>
            <person name="Kyrpides N.C."/>
        </authorList>
    </citation>
    <scope>NUCLEOTIDE SEQUENCE [LARGE SCALE GENOMIC DNA]</scope>
    <source>
        <strain evidence="1 2">VKM Ac-2572</strain>
    </source>
</reference>
<dbReference type="OrthoDB" id="9808166at2"/>
<dbReference type="EMBL" id="SLWN01000014">
    <property type="protein sequence ID" value="TCO19259.1"/>
    <property type="molecule type" value="Genomic_DNA"/>
</dbReference>